<evidence type="ECO:0000256" key="7">
    <source>
        <dbReference type="PROSITE-ProRule" id="PRU01379"/>
    </source>
</evidence>
<proteinExistence type="inferred from homology"/>
<dbReference type="GO" id="GO:0006508">
    <property type="term" value="P:proteolysis"/>
    <property type="evidence" value="ECO:0007669"/>
    <property type="project" value="UniProtKB-KW"/>
</dbReference>
<evidence type="ECO:0000256" key="5">
    <source>
        <dbReference type="ARBA" id="ARBA00022833"/>
    </source>
</evidence>
<dbReference type="SMART" id="SM00631">
    <property type="entry name" value="Zn_pept"/>
    <property type="match status" value="1"/>
</dbReference>
<protein>
    <submittedName>
        <fullName evidence="11">LysM peptidoglycan-binding domain-containing protein</fullName>
    </submittedName>
</protein>
<evidence type="ECO:0000313" key="12">
    <source>
        <dbReference type="Proteomes" id="UP000287296"/>
    </source>
</evidence>
<evidence type="ECO:0000259" key="10">
    <source>
        <dbReference type="PROSITE" id="PS52035"/>
    </source>
</evidence>
<keyword evidence="4" id="KW-0378">Hydrolase</keyword>
<dbReference type="InterPro" id="IPR036779">
    <property type="entry name" value="LysM_dom_sf"/>
</dbReference>
<comment type="similarity">
    <text evidence="2 7">Belongs to the peptidase M14 family.</text>
</comment>
<dbReference type="EMBL" id="QYTW02000016">
    <property type="protein sequence ID" value="RST58847.1"/>
    <property type="molecule type" value="Genomic_DNA"/>
</dbReference>
<evidence type="ECO:0000256" key="2">
    <source>
        <dbReference type="ARBA" id="ARBA00005988"/>
    </source>
</evidence>
<keyword evidence="5" id="KW-0862">Zinc</keyword>
<dbReference type="SMART" id="SM00257">
    <property type="entry name" value="LysM"/>
    <property type="match status" value="2"/>
</dbReference>
<feature type="domain" description="Peptidase M14" evidence="10">
    <location>
        <begin position="109"/>
        <end position="393"/>
    </location>
</feature>
<dbReference type="InterPro" id="IPR000834">
    <property type="entry name" value="Peptidase_M14"/>
</dbReference>
<evidence type="ECO:0000256" key="8">
    <source>
        <dbReference type="SAM" id="MobiDB-lite"/>
    </source>
</evidence>
<keyword evidence="6" id="KW-0482">Metalloprotease</keyword>
<dbReference type="InterPro" id="IPR018392">
    <property type="entry name" value="LysM"/>
</dbReference>
<dbReference type="PANTHER" id="PTHR11705">
    <property type="entry name" value="PROTEASE FAMILY M14 CARBOXYPEPTIDASE A,B"/>
    <property type="match status" value="1"/>
</dbReference>
<evidence type="ECO:0000313" key="11">
    <source>
        <dbReference type="EMBL" id="RST58847.1"/>
    </source>
</evidence>
<feature type="domain" description="LysM" evidence="9">
    <location>
        <begin position="1"/>
        <end position="46"/>
    </location>
</feature>
<dbReference type="SUPFAM" id="SSF53187">
    <property type="entry name" value="Zn-dependent exopeptidases"/>
    <property type="match status" value="1"/>
</dbReference>
<reference evidence="11 12" key="1">
    <citation type="submission" date="2018-12" db="EMBL/GenBank/DDBJ databases">
        <authorList>
            <person name="Sun L."/>
            <person name="Chen Z."/>
        </authorList>
    </citation>
    <scope>NUCLEOTIDE SEQUENCE [LARGE SCALE GENOMIC DNA]</scope>
    <source>
        <strain evidence="11 12">LMG 29736</strain>
    </source>
</reference>
<dbReference type="RefSeq" id="WP_120116996.1">
    <property type="nucleotide sequence ID" value="NZ_DAMDJW010000077.1"/>
</dbReference>
<dbReference type="Proteomes" id="UP000287296">
    <property type="component" value="Unassembled WGS sequence"/>
</dbReference>
<dbReference type="CDD" id="cd06229">
    <property type="entry name" value="M14_Endopeptidase_I"/>
    <property type="match status" value="1"/>
</dbReference>
<comment type="caution">
    <text evidence="11">The sequence shown here is derived from an EMBL/GenBank/DDBJ whole genome shotgun (WGS) entry which is preliminary data.</text>
</comment>
<evidence type="ECO:0000256" key="4">
    <source>
        <dbReference type="ARBA" id="ARBA00022801"/>
    </source>
</evidence>
<feature type="region of interest" description="Disordered" evidence="8">
    <location>
        <begin position="263"/>
        <end position="284"/>
    </location>
</feature>
<evidence type="ECO:0000256" key="1">
    <source>
        <dbReference type="ARBA" id="ARBA00001947"/>
    </source>
</evidence>
<dbReference type="AlphaFoldDB" id="A0A429X5Z3"/>
<dbReference type="GO" id="GO:0005615">
    <property type="term" value="C:extracellular space"/>
    <property type="evidence" value="ECO:0007669"/>
    <property type="project" value="TreeGrafter"/>
</dbReference>
<organism evidence="11 12">
    <name type="scientific">Siminovitchia terrae</name>
    <name type="common">Bacillus terrae</name>
    <dbReference type="NCBI Taxonomy" id="1914933"/>
    <lineage>
        <taxon>Bacteria</taxon>
        <taxon>Bacillati</taxon>
        <taxon>Bacillota</taxon>
        <taxon>Bacilli</taxon>
        <taxon>Bacillales</taxon>
        <taxon>Bacillaceae</taxon>
        <taxon>Siminovitchia</taxon>
    </lineage>
</organism>
<dbReference type="Gene3D" id="3.10.350.10">
    <property type="entry name" value="LysM domain"/>
    <property type="match status" value="2"/>
</dbReference>
<dbReference type="Pfam" id="PF01476">
    <property type="entry name" value="LysM"/>
    <property type="match status" value="2"/>
</dbReference>
<dbReference type="CDD" id="cd00118">
    <property type="entry name" value="LysM"/>
    <property type="match status" value="2"/>
</dbReference>
<dbReference type="GO" id="GO:0004181">
    <property type="term" value="F:metallocarboxypeptidase activity"/>
    <property type="evidence" value="ECO:0007669"/>
    <property type="project" value="InterPro"/>
</dbReference>
<feature type="active site" description="Proton donor/acceptor" evidence="7">
    <location>
        <position position="365"/>
    </location>
</feature>
<dbReference type="PANTHER" id="PTHR11705:SF143">
    <property type="entry name" value="SLL0236 PROTEIN"/>
    <property type="match status" value="1"/>
</dbReference>
<accession>A0A429X5Z3</accession>
<dbReference type="GO" id="GO:0008270">
    <property type="term" value="F:zinc ion binding"/>
    <property type="evidence" value="ECO:0007669"/>
    <property type="project" value="InterPro"/>
</dbReference>
<dbReference type="SUPFAM" id="SSF54106">
    <property type="entry name" value="LysM domain"/>
    <property type="match status" value="2"/>
</dbReference>
<evidence type="ECO:0000259" key="9">
    <source>
        <dbReference type="PROSITE" id="PS51782"/>
    </source>
</evidence>
<sequence>MEIQVRSGDTLWHYSQLFHIPFVLILDSNANLANPNALQVGQVIQIPGFLKGVYTIKAGDTFWKIAQSRNMNVDALLILNQNINSNQLTIGQQINIPERVVSRIINGNEPYDFQKMNRDMNKLLSIYPFIKRREAGKSVLENPLHELQIGTSGRKVQINASFHANEWITTPIFMRFLNDYMLALTNSLMIKGISALTIYTGSRLFGIPMVNPDGVNLVLNGPPPERETELIRLNRGSRDFSGWKANIRGVDLNKQFPANWEFEKERKPKEPGPRDFPGYSPLSEPETKTMAELARMENYDRLLALHTQGQEIYWGYEGLEPPESQVLARDSAILSGYEAIRYVDSYAGYKDWFIQDFRNPGFTIELGKGQNPLPLSQFEEIYAHMLGLFVRSLI</sequence>
<feature type="domain" description="LysM" evidence="9">
    <location>
        <begin position="52"/>
        <end position="96"/>
    </location>
</feature>
<keyword evidence="3" id="KW-0645">Protease</keyword>
<dbReference type="PROSITE" id="PS52035">
    <property type="entry name" value="PEPTIDASE_M14"/>
    <property type="match status" value="1"/>
</dbReference>
<dbReference type="Gene3D" id="3.40.630.10">
    <property type="entry name" value="Zn peptidases"/>
    <property type="match status" value="1"/>
</dbReference>
<dbReference type="InterPro" id="IPR034274">
    <property type="entry name" value="ENP1_M14_CPD"/>
</dbReference>
<name>A0A429X5Z3_SIMTE</name>
<dbReference type="PROSITE" id="PS51782">
    <property type="entry name" value="LYSM"/>
    <property type="match status" value="2"/>
</dbReference>
<gene>
    <name evidence="11" type="ORF">D5F11_015580</name>
</gene>
<dbReference type="OrthoDB" id="9802862at2"/>
<comment type="cofactor">
    <cofactor evidence="1">
        <name>Zn(2+)</name>
        <dbReference type="ChEBI" id="CHEBI:29105"/>
    </cofactor>
</comment>
<feature type="compositionally biased region" description="Basic and acidic residues" evidence="8">
    <location>
        <begin position="263"/>
        <end position="273"/>
    </location>
</feature>
<dbReference type="Pfam" id="PF00246">
    <property type="entry name" value="Peptidase_M14"/>
    <property type="match status" value="1"/>
</dbReference>
<evidence type="ECO:0000256" key="3">
    <source>
        <dbReference type="ARBA" id="ARBA00022670"/>
    </source>
</evidence>
<evidence type="ECO:0000256" key="6">
    <source>
        <dbReference type="ARBA" id="ARBA00023049"/>
    </source>
</evidence>